<dbReference type="Pfam" id="PF01073">
    <property type="entry name" value="3Beta_HSD"/>
    <property type="match status" value="1"/>
</dbReference>
<evidence type="ECO:0000313" key="3">
    <source>
        <dbReference type="Proteomes" id="UP000196531"/>
    </source>
</evidence>
<dbReference type="Proteomes" id="UP000196531">
    <property type="component" value="Unassembled WGS sequence"/>
</dbReference>
<dbReference type="InterPro" id="IPR002225">
    <property type="entry name" value="3Beta_OHSteriod_DH/Estase"/>
</dbReference>
<evidence type="ECO:0000259" key="1">
    <source>
        <dbReference type="Pfam" id="PF01073"/>
    </source>
</evidence>
<comment type="caution">
    <text evidence="2">The sequence shown here is derived from an EMBL/GenBank/DDBJ whole genome shotgun (WGS) entry which is preliminary data.</text>
</comment>
<dbReference type="GO" id="GO:0016616">
    <property type="term" value="F:oxidoreductase activity, acting on the CH-OH group of donors, NAD or NADP as acceptor"/>
    <property type="evidence" value="ECO:0007669"/>
    <property type="project" value="InterPro"/>
</dbReference>
<feature type="domain" description="3-beta hydroxysteroid dehydrogenase/isomerase" evidence="1">
    <location>
        <begin position="4"/>
        <end position="252"/>
    </location>
</feature>
<gene>
    <name evidence="2" type="ORF">A9Q84_12675</name>
</gene>
<dbReference type="PANTHER" id="PTHR48079:SF6">
    <property type="entry name" value="NAD(P)-BINDING DOMAIN-CONTAINING PROTEIN-RELATED"/>
    <property type="match status" value="1"/>
</dbReference>
<dbReference type="GO" id="GO:0004029">
    <property type="term" value="F:aldehyde dehydrogenase (NAD+) activity"/>
    <property type="evidence" value="ECO:0007669"/>
    <property type="project" value="TreeGrafter"/>
</dbReference>
<accession>A0A1Y5F8R2</accession>
<dbReference type="Gene3D" id="3.40.50.720">
    <property type="entry name" value="NAD(P)-binding Rossmann-like Domain"/>
    <property type="match status" value="1"/>
</dbReference>
<dbReference type="GO" id="GO:0006694">
    <property type="term" value="P:steroid biosynthetic process"/>
    <property type="evidence" value="ECO:0007669"/>
    <property type="project" value="InterPro"/>
</dbReference>
<dbReference type="SUPFAM" id="SSF51735">
    <property type="entry name" value="NAD(P)-binding Rossmann-fold domains"/>
    <property type="match status" value="1"/>
</dbReference>
<organism evidence="2 3">
    <name type="scientific">Halobacteriovorax marinus</name>
    <dbReference type="NCBI Taxonomy" id="97084"/>
    <lineage>
        <taxon>Bacteria</taxon>
        <taxon>Pseudomonadati</taxon>
        <taxon>Bdellovibrionota</taxon>
        <taxon>Bacteriovoracia</taxon>
        <taxon>Bacteriovoracales</taxon>
        <taxon>Halobacteriovoraceae</taxon>
        <taxon>Halobacteriovorax</taxon>
    </lineage>
</organism>
<protein>
    <recommendedName>
        <fullName evidence="1">3-beta hydroxysteroid dehydrogenase/isomerase domain-containing protein</fullName>
    </recommendedName>
</protein>
<reference evidence="3" key="1">
    <citation type="journal article" date="2017" name="Proc. Natl. Acad. Sci. U.S.A.">
        <title>Simulation of Deepwater Horizon oil plume reveals substrate specialization within a complex community of hydrocarbon-degraders.</title>
        <authorList>
            <person name="Hu P."/>
            <person name="Dubinsky E.A."/>
            <person name="Probst A.J."/>
            <person name="Wang J."/>
            <person name="Sieber C.M.K."/>
            <person name="Tom L.M."/>
            <person name="Gardinali P."/>
            <person name="Banfield J.F."/>
            <person name="Atlas R.M."/>
            <person name="Andersen G.L."/>
        </authorList>
    </citation>
    <scope>NUCLEOTIDE SEQUENCE [LARGE SCALE GENOMIC DNA]</scope>
</reference>
<dbReference type="PANTHER" id="PTHR48079">
    <property type="entry name" value="PROTEIN YEEZ"/>
    <property type="match status" value="1"/>
</dbReference>
<evidence type="ECO:0000313" key="2">
    <source>
        <dbReference type="EMBL" id="OUR97174.1"/>
    </source>
</evidence>
<dbReference type="AlphaFoldDB" id="A0A1Y5F8R2"/>
<proteinExistence type="predicted"/>
<dbReference type="EMBL" id="MAAO01000006">
    <property type="protein sequence ID" value="OUR97174.1"/>
    <property type="molecule type" value="Genomic_DNA"/>
</dbReference>
<dbReference type="InterPro" id="IPR036291">
    <property type="entry name" value="NAD(P)-bd_dom_sf"/>
</dbReference>
<name>A0A1Y5F8R2_9BACT</name>
<sequence>MNILVTGAGGFLGLYIAEQLIAKGHKVFNFSRRDYRELAELGIETRIGDLNDPKSIENALNDIEVVFHVAGKVAMWGKWEDFYQTNTVGTKNLVDACKRSGISKFIYTSTPSVVFGIDDIIEGNEEIPYPKESLSMYAKSKMLAEKYVLENHTQNFLTCALRPHLIFGPRDKNIIPRLIEARRKGKLKVIGDGDNLVDVIYVENAAKAHIQAFEKLSLDSNMSGEAYFIAQEKPVNLWDFINTVLERNGERKIEKSISVKKAYLIGTIIEFILRTLRVWNVHPPMSRFVALQLGKSHYFSHKKAEKDFAYHPDISTEEALDRITPNS</sequence>
<dbReference type="GO" id="GO:0005737">
    <property type="term" value="C:cytoplasm"/>
    <property type="evidence" value="ECO:0007669"/>
    <property type="project" value="TreeGrafter"/>
</dbReference>
<dbReference type="InterPro" id="IPR051783">
    <property type="entry name" value="NAD(P)-dependent_oxidoreduct"/>
</dbReference>